<dbReference type="Pfam" id="PF10035">
    <property type="entry name" value="DUF2179"/>
    <property type="match status" value="1"/>
</dbReference>
<comment type="subcellular location">
    <subcellularLocation>
        <location evidence="1">Cell membrane</location>
        <topology evidence="1">Multi-pass membrane protein</topology>
    </subcellularLocation>
</comment>
<proteinExistence type="predicted"/>
<evidence type="ECO:0000313" key="9">
    <source>
        <dbReference type="Proteomes" id="UP001202402"/>
    </source>
</evidence>
<dbReference type="PANTHER" id="PTHR33545:SF5">
    <property type="entry name" value="UPF0750 MEMBRANE PROTEIN YITT"/>
    <property type="match status" value="1"/>
</dbReference>
<evidence type="ECO:0000256" key="1">
    <source>
        <dbReference type="ARBA" id="ARBA00004651"/>
    </source>
</evidence>
<feature type="transmembrane region" description="Helical" evidence="6">
    <location>
        <begin position="86"/>
        <end position="106"/>
    </location>
</feature>
<evidence type="ECO:0000313" key="8">
    <source>
        <dbReference type="EMBL" id="MCH4284945.1"/>
    </source>
</evidence>
<keyword evidence="4 6" id="KW-1133">Transmembrane helix</keyword>
<protein>
    <submittedName>
        <fullName evidence="8">YitT family protein</fullName>
    </submittedName>
</protein>
<dbReference type="RefSeq" id="WP_117452861.1">
    <property type="nucleotide sequence ID" value="NZ_JAKVPQ010000004.1"/>
</dbReference>
<dbReference type="Gene3D" id="3.30.70.120">
    <property type="match status" value="1"/>
</dbReference>
<sequence length="288" mass="31843">MDKNDIKQFAGVIIGGFLFALSVNLFIVPLDLYSGGIIGIAQIIRTLMIQYLGLDILNSFDIAGIINFLINIPLFIMAYRSISRKFFIKTLLCVIVQTVSFTLIMIPQTAILDDVLASCVIGGLIGGFGIGLALRSSGSGGGLDILGVYFTKKFDNFSVGKLSLIVNAFVYIVCAILFDVSTAIYSIIYMACFSLVVDKTHYQNINITCMIFSKNENIQEDIMRETGRGVTYWKGAGAYTKTDTNIMVTVINKYETNQIKKIIEKNDPKAFVIFQEGMNVSGNFEKRL</sequence>
<accession>A0ABS9R5L8</accession>
<gene>
    <name evidence="8" type="ORF">LQE99_07345</name>
</gene>
<dbReference type="Pfam" id="PF02588">
    <property type="entry name" value="YitT_membrane"/>
    <property type="match status" value="1"/>
</dbReference>
<reference evidence="8 9" key="1">
    <citation type="submission" date="2022-02" db="EMBL/GenBank/DDBJ databases">
        <title>Genome of Erysipelotrichaceae sp. nov. NSJ-176 isolated from human feces.</title>
        <authorList>
            <person name="Abdugheni R."/>
        </authorList>
    </citation>
    <scope>NUCLEOTIDE SEQUENCE [LARGE SCALE GENOMIC DNA]</scope>
    <source>
        <strain evidence="8 9">NSJ-176</strain>
    </source>
</reference>
<keyword evidence="3 6" id="KW-0812">Transmembrane</keyword>
<feature type="transmembrane region" description="Helical" evidence="6">
    <location>
        <begin position="9"/>
        <end position="27"/>
    </location>
</feature>
<dbReference type="CDD" id="cd16380">
    <property type="entry name" value="YitT_C"/>
    <property type="match status" value="1"/>
</dbReference>
<name>A0ABS9R5L8_9FIRM</name>
<evidence type="ECO:0000256" key="2">
    <source>
        <dbReference type="ARBA" id="ARBA00022475"/>
    </source>
</evidence>
<comment type="caution">
    <text evidence="8">The sequence shown here is derived from an EMBL/GenBank/DDBJ whole genome shotgun (WGS) entry which is preliminary data.</text>
</comment>
<dbReference type="InterPro" id="IPR019264">
    <property type="entry name" value="DUF2179"/>
</dbReference>
<evidence type="ECO:0000259" key="7">
    <source>
        <dbReference type="Pfam" id="PF10035"/>
    </source>
</evidence>
<dbReference type="PIRSF" id="PIRSF006483">
    <property type="entry name" value="Membrane_protein_YitT"/>
    <property type="match status" value="1"/>
</dbReference>
<keyword evidence="5 6" id="KW-0472">Membrane</keyword>
<feature type="domain" description="DUF2179" evidence="7">
    <location>
        <begin position="228"/>
        <end position="282"/>
    </location>
</feature>
<evidence type="ECO:0000256" key="3">
    <source>
        <dbReference type="ARBA" id="ARBA00022692"/>
    </source>
</evidence>
<keyword evidence="2" id="KW-1003">Cell membrane</keyword>
<feature type="transmembrane region" description="Helical" evidence="6">
    <location>
        <begin position="168"/>
        <end position="197"/>
    </location>
</feature>
<evidence type="ECO:0000256" key="4">
    <source>
        <dbReference type="ARBA" id="ARBA00022989"/>
    </source>
</evidence>
<dbReference type="InterPro" id="IPR051461">
    <property type="entry name" value="UPF0750_membrane"/>
</dbReference>
<dbReference type="InterPro" id="IPR003740">
    <property type="entry name" value="YitT"/>
</dbReference>
<evidence type="ECO:0000256" key="6">
    <source>
        <dbReference type="SAM" id="Phobius"/>
    </source>
</evidence>
<evidence type="ECO:0000256" key="5">
    <source>
        <dbReference type="ARBA" id="ARBA00023136"/>
    </source>
</evidence>
<feature type="transmembrane region" description="Helical" evidence="6">
    <location>
        <begin position="60"/>
        <end position="80"/>
    </location>
</feature>
<dbReference type="PANTHER" id="PTHR33545">
    <property type="entry name" value="UPF0750 MEMBRANE PROTEIN YITT-RELATED"/>
    <property type="match status" value="1"/>
</dbReference>
<dbReference type="EMBL" id="JAKVPQ010000004">
    <property type="protein sequence ID" value="MCH4284945.1"/>
    <property type="molecule type" value="Genomic_DNA"/>
</dbReference>
<keyword evidence="9" id="KW-1185">Reference proteome</keyword>
<organism evidence="8 9">
    <name type="scientific">Amedibacillus hominis</name>
    <dbReference type="NCBI Taxonomy" id="2897776"/>
    <lineage>
        <taxon>Bacteria</taxon>
        <taxon>Bacillati</taxon>
        <taxon>Bacillota</taxon>
        <taxon>Erysipelotrichia</taxon>
        <taxon>Erysipelotrichales</taxon>
        <taxon>Erysipelotrichaceae</taxon>
        <taxon>Amedibacillus</taxon>
    </lineage>
</organism>
<dbReference type="InterPro" id="IPR015867">
    <property type="entry name" value="N-reg_PII/ATP_PRibTrfase_C"/>
</dbReference>
<dbReference type="Proteomes" id="UP001202402">
    <property type="component" value="Unassembled WGS sequence"/>
</dbReference>